<accession>A0A9W9LLJ6</accession>
<comment type="caution">
    <text evidence="2">The sequence shown here is derived from an EMBL/GenBank/DDBJ whole genome shotgun (WGS) entry which is preliminary data.</text>
</comment>
<sequence>MQLTPFVLALSFAARVLAAGADDSIDLLEFSNPTKSSVTCKSKNKAGCNTMKRHACDSAKNNIKYENYYDTRVENDNEKLTNYPWSGVRAASVKGSDYGCGIFVEAASGKACNITGNQMWEAVKIIEEGDTEGNKCEKCGSVDLSDDCTVKIDFVNWSSRGNCYTC</sequence>
<proteinExistence type="predicted"/>
<evidence type="ECO:0000256" key="1">
    <source>
        <dbReference type="SAM" id="SignalP"/>
    </source>
</evidence>
<dbReference type="AlphaFoldDB" id="A0A9W9LLJ6"/>
<feature type="signal peptide" evidence="1">
    <location>
        <begin position="1"/>
        <end position="18"/>
    </location>
</feature>
<dbReference type="InterPro" id="IPR029167">
    <property type="entry name" value="Mug117"/>
</dbReference>
<reference evidence="2" key="2">
    <citation type="journal article" date="2023" name="IMA Fungus">
        <title>Comparative genomic study of the Penicillium genus elucidates a diverse pangenome and 15 lateral gene transfer events.</title>
        <authorList>
            <person name="Petersen C."/>
            <person name="Sorensen T."/>
            <person name="Nielsen M.R."/>
            <person name="Sondergaard T.E."/>
            <person name="Sorensen J.L."/>
            <person name="Fitzpatrick D.A."/>
            <person name="Frisvad J.C."/>
            <person name="Nielsen K.L."/>
        </authorList>
    </citation>
    <scope>NUCLEOTIDE SEQUENCE</scope>
    <source>
        <strain evidence="2">IBT 21917</strain>
    </source>
</reference>
<keyword evidence="1" id="KW-0732">Signal</keyword>
<feature type="chain" id="PRO_5040856664" evidence="1">
    <location>
        <begin position="19"/>
        <end position="166"/>
    </location>
</feature>
<keyword evidence="3" id="KW-1185">Reference proteome</keyword>
<gene>
    <name evidence="2" type="ORF">N7492_007170</name>
</gene>
<dbReference type="Proteomes" id="UP001146351">
    <property type="component" value="Unassembled WGS sequence"/>
</dbReference>
<organism evidence="2 3">
    <name type="scientific">Penicillium capsulatum</name>
    <dbReference type="NCBI Taxonomy" id="69766"/>
    <lineage>
        <taxon>Eukaryota</taxon>
        <taxon>Fungi</taxon>
        <taxon>Dikarya</taxon>
        <taxon>Ascomycota</taxon>
        <taxon>Pezizomycotina</taxon>
        <taxon>Eurotiomycetes</taxon>
        <taxon>Eurotiomycetidae</taxon>
        <taxon>Eurotiales</taxon>
        <taxon>Aspergillaceae</taxon>
        <taxon>Penicillium</taxon>
    </lineage>
</organism>
<evidence type="ECO:0000313" key="2">
    <source>
        <dbReference type="EMBL" id="KAJ5161778.1"/>
    </source>
</evidence>
<dbReference type="Pfam" id="PF15474">
    <property type="entry name" value="MU117"/>
    <property type="match status" value="1"/>
</dbReference>
<reference evidence="2" key="1">
    <citation type="submission" date="2022-11" db="EMBL/GenBank/DDBJ databases">
        <authorList>
            <person name="Petersen C."/>
        </authorList>
    </citation>
    <scope>NUCLEOTIDE SEQUENCE</scope>
    <source>
        <strain evidence="2">IBT 21917</strain>
    </source>
</reference>
<protein>
    <submittedName>
        <fullName evidence="2">Uncharacterized protein</fullName>
    </submittedName>
</protein>
<name>A0A9W9LLJ6_9EURO</name>
<evidence type="ECO:0000313" key="3">
    <source>
        <dbReference type="Proteomes" id="UP001146351"/>
    </source>
</evidence>
<dbReference type="EMBL" id="JAPQKO010000005">
    <property type="protein sequence ID" value="KAJ5161778.1"/>
    <property type="molecule type" value="Genomic_DNA"/>
</dbReference>